<gene>
    <name evidence="1" type="ORF">GCM10022289_14180</name>
</gene>
<dbReference type="Proteomes" id="UP001501772">
    <property type="component" value="Unassembled WGS sequence"/>
</dbReference>
<dbReference type="Pfam" id="PF05721">
    <property type="entry name" value="PhyH"/>
    <property type="match status" value="1"/>
</dbReference>
<keyword evidence="2" id="KW-1185">Reference proteome</keyword>
<dbReference type="PANTHER" id="PTHR31630:SF6">
    <property type="entry name" value="PHYTANOYL-COA DIOXYGENASE-RELATED"/>
    <property type="match status" value="1"/>
</dbReference>
<dbReference type="Gene3D" id="2.60.120.620">
    <property type="entry name" value="q2cbj1_9rhob like domain"/>
    <property type="match status" value="1"/>
</dbReference>
<protein>
    <recommendedName>
        <fullName evidence="3">Phytanoyl-CoA dioxygenase (PhyH)</fullName>
    </recommendedName>
</protein>
<reference evidence="2" key="1">
    <citation type="journal article" date="2019" name="Int. J. Syst. Evol. Microbiol.">
        <title>The Global Catalogue of Microorganisms (GCM) 10K type strain sequencing project: providing services to taxonomists for standard genome sequencing and annotation.</title>
        <authorList>
            <consortium name="The Broad Institute Genomics Platform"/>
            <consortium name="The Broad Institute Genome Sequencing Center for Infectious Disease"/>
            <person name="Wu L."/>
            <person name="Ma J."/>
        </authorList>
    </citation>
    <scope>NUCLEOTIDE SEQUENCE [LARGE SCALE GENOMIC DNA]</scope>
    <source>
        <strain evidence="2">JCM 17626</strain>
    </source>
</reference>
<dbReference type="SUPFAM" id="SSF51197">
    <property type="entry name" value="Clavaminate synthase-like"/>
    <property type="match status" value="1"/>
</dbReference>
<sequence length="320" mass="36838">MLIPNAQQPADCPFLSIVRKYHGLKCTKKDVGEQYHHQEKVFFSIFQIGLFETYNFLYSECRDDDHFKNWIIRLKGADFYQQASAKFNQWYLGVIDGINRPFDRVLSEAQHQFWEENGYLKIDSVIDAERCNAVIELIIKTLGADMEKPETWYNDHQLLQGLMLQLYQHKALDAIRNDEQVKSVFASLYGSGALLPNCEKVSFNPPVNGNFNFKGSALHWDIDFNIGPKYYIQGLLYLNDVPVNRGPFSLIPGYHHKIEAELQHNSPELLIQQLAEQNLAVPVAGKQGDIILWLQSIPHAATPNYADVPRFVQYLSFNQI</sequence>
<dbReference type="EMBL" id="BAABBY010000003">
    <property type="protein sequence ID" value="GAA4201185.1"/>
    <property type="molecule type" value="Genomic_DNA"/>
</dbReference>
<evidence type="ECO:0000313" key="2">
    <source>
        <dbReference type="Proteomes" id="UP001501772"/>
    </source>
</evidence>
<evidence type="ECO:0008006" key="3">
    <source>
        <dbReference type="Google" id="ProtNLM"/>
    </source>
</evidence>
<proteinExistence type="predicted"/>
<comment type="caution">
    <text evidence="1">The sequence shown here is derived from an EMBL/GenBank/DDBJ whole genome shotgun (WGS) entry which is preliminary data.</text>
</comment>
<name>A0ABP8B956_9SPHI</name>
<dbReference type="PANTHER" id="PTHR31630">
    <property type="entry name" value="PHYTANOYL-COA DIOXYGENASE-RELATED-RELATED"/>
    <property type="match status" value="1"/>
</dbReference>
<dbReference type="InterPro" id="IPR008775">
    <property type="entry name" value="Phytyl_CoA_dOase-like"/>
</dbReference>
<accession>A0ABP8B956</accession>
<dbReference type="RefSeq" id="WP_344850709.1">
    <property type="nucleotide sequence ID" value="NZ_BAABBY010000003.1"/>
</dbReference>
<evidence type="ECO:0000313" key="1">
    <source>
        <dbReference type="EMBL" id="GAA4201185.1"/>
    </source>
</evidence>
<organism evidence="1 2">
    <name type="scientific">Pedobacter jeongneungensis</name>
    <dbReference type="NCBI Taxonomy" id="947309"/>
    <lineage>
        <taxon>Bacteria</taxon>
        <taxon>Pseudomonadati</taxon>
        <taxon>Bacteroidota</taxon>
        <taxon>Sphingobacteriia</taxon>
        <taxon>Sphingobacteriales</taxon>
        <taxon>Sphingobacteriaceae</taxon>
        <taxon>Pedobacter</taxon>
    </lineage>
</organism>